<keyword evidence="3" id="KW-1185">Reference proteome</keyword>
<dbReference type="Pfam" id="PF13966">
    <property type="entry name" value="zf-RVT"/>
    <property type="match status" value="1"/>
</dbReference>
<dbReference type="Proteomes" id="UP001396334">
    <property type="component" value="Unassembled WGS sequence"/>
</dbReference>
<dbReference type="InterPro" id="IPR026960">
    <property type="entry name" value="RVT-Znf"/>
</dbReference>
<comment type="caution">
    <text evidence="2">The sequence shown here is derived from an EMBL/GenBank/DDBJ whole genome shotgun (WGS) entry which is preliminary data.</text>
</comment>
<name>A0ABR2SJ85_9ROSI</name>
<sequence length="255" mass="28901">MGLGGGARLFVMVGMAPRPLMVADMVSASGEWDWARLSGLLPQHLLEQIAAELPPHCEAGPDVPSWIHNEVNGIADPCWKWVWKLQVPQRVRVFLWLALHRRLLTNVERTRRHLTSMDHCECCLGGPEDVVHVLRDCFVARDVWSRVLPLAQLGIFSQISADDWFRVNLFASSGSLSTLKEWPQKFAILCWLLWKNRCCRVMGEECMHREELLVRGARLLEMAALGRGQVVEVMEFEVPPAELLTLIEEEAASLC</sequence>
<evidence type="ECO:0000313" key="3">
    <source>
        <dbReference type="Proteomes" id="UP001396334"/>
    </source>
</evidence>
<evidence type="ECO:0000313" key="2">
    <source>
        <dbReference type="EMBL" id="KAK9025335.1"/>
    </source>
</evidence>
<feature type="domain" description="Reverse transcriptase zinc-binding" evidence="1">
    <location>
        <begin position="72"/>
        <end position="144"/>
    </location>
</feature>
<proteinExistence type="predicted"/>
<gene>
    <name evidence="2" type="ORF">V6N11_038204</name>
</gene>
<reference evidence="2 3" key="1">
    <citation type="journal article" date="2024" name="G3 (Bethesda)">
        <title>Genome assembly of Hibiscus sabdariffa L. provides insights into metabolisms of medicinal natural products.</title>
        <authorList>
            <person name="Kim T."/>
        </authorList>
    </citation>
    <scope>NUCLEOTIDE SEQUENCE [LARGE SCALE GENOMIC DNA]</scope>
    <source>
        <strain evidence="2">TK-2024</strain>
        <tissue evidence="2">Old leaves</tissue>
    </source>
</reference>
<dbReference type="EMBL" id="JBBPBN010000013">
    <property type="protein sequence ID" value="KAK9025335.1"/>
    <property type="molecule type" value="Genomic_DNA"/>
</dbReference>
<organism evidence="2 3">
    <name type="scientific">Hibiscus sabdariffa</name>
    <name type="common">roselle</name>
    <dbReference type="NCBI Taxonomy" id="183260"/>
    <lineage>
        <taxon>Eukaryota</taxon>
        <taxon>Viridiplantae</taxon>
        <taxon>Streptophyta</taxon>
        <taxon>Embryophyta</taxon>
        <taxon>Tracheophyta</taxon>
        <taxon>Spermatophyta</taxon>
        <taxon>Magnoliopsida</taxon>
        <taxon>eudicotyledons</taxon>
        <taxon>Gunneridae</taxon>
        <taxon>Pentapetalae</taxon>
        <taxon>rosids</taxon>
        <taxon>malvids</taxon>
        <taxon>Malvales</taxon>
        <taxon>Malvaceae</taxon>
        <taxon>Malvoideae</taxon>
        <taxon>Hibiscus</taxon>
    </lineage>
</organism>
<evidence type="ECO:0000259" key="1">
    <source>
        <dbReference type="Pfam" id="PF13966"/>
    </source>
</evidence>
<protein>
    <recommendedName>
        <fullName evidence="1">Reverse transcriptase zinc-binding domain-containing protein</fullName>
    </recommendedName>
</protein>
<accession>A0ABR2SJ85</accession>